<dbReference type="RefSeq" id="WP_086543405.1">
    <property type="nucleotide sequence ID" value="NZ_MSSW01000072.1"/>
</dbReference>
<accession>A0A3E0EBC3</accession>
<comment type="caution">
    <text evidence="1">The sequence shown here is derived from an EMBL/GenBank/DDBJ whole genome shotgun (WGS) entry which is preliminary data.</text>
</comment>
<gene>
    <name evidence="1" type="ORF">C8N25_101131</name>
</gene>
<evidence type="ECO:0000313" key="2">
    <source>
        <dbReference type="Proteomes" id="UP000256405"/>
    </source>
</evidence>
<protein>
    <submittedName>
        <fullName evidence="1">Uncharacterized protein</fullName>
    </submittedName>
</protein>
<dbReference type="EMBL" id="QUNF01000001">
    <property type="protein sequence ID" value="REG94306.1"/>
    <property type="molecule type" value="Genomic_DNA"/>
</dbReference>
<proteinExistence type="predicted"/>
<dbReference type="Proteomes" id="UP000256405">
    <property type="component" value="Unassembled WGS sequence"/>
</dbReference>
<dbReference type="OrthoDB" id="9922522at2"/>
<sequence length="60" mass="7081">MENVTITVLIKNNKFMGLLGPKTSFPNSIWWDREIQVDVPKIDWDSEKVTITTIRQYLRT</sequence>
<keyword evidence="2" id="KW-1185">Reference proteome</keyword>
<dbReference type="AlphaFoldDB" id="A0A3E0EBC3"/>
<evidence type="ECO:0000313" key="1">
    <source>
        <dbReference type="EMBL" id="REG94306.1"/>
    </source>
</evidence>
<organism evidence="1 2">
    <name type="scientific">Algoriphagus antarcticus</name>
    <dbReference type="NCBI Taxonomy" id="238540"/>
    <lineage>
        <taxon>Bacteria</taxon>
        <taxon>Pseudomonadati</taxon>
        <taxon>Bacteroidota</taxon>
        <taxon>Cytophagia</taxon>
        <taxon>Cytophagales</taxon>
        <taxon>Cyclobacteriaceae</taxon>
        <taxon>Algoriphagus</taxon>
    </lineage>
</organism>
<name>A0A3E0EBC3_9BACT</name>
<reference evidence="1 2" key="1">
    <citation type="submission" date="2018-08" db="EMBL/GenBank/DDBJ databases">
        <title>Genomic Encyclopedia of Archaeal and Bacterial Type Strains, Phase II (KMG-II): from individual species to whole genera.</title>
        <authorList>
            <person name="Goeker M."/>
        </authorList>
    </citation>
    <scope>NUCLEOTIDE SEQUENCE [LARGE SCALE GENOMIC DNA]</scope>
    <source>
        <strain evidence="1 2">DSM 15986</strain>
    </source>
</reference>